<evidence type="ECO:0000256" key="1">
    <source>
        <dbReference type="SAM" id="SignalP"/>
    </source>
</evidence>
<dbReference type="Gene3D" id="1.20.120.1490">
    <property type="match status" value="1"/>
</dbReference>
<name>A0ABX0JNN4_9PROT</name>
<dbReference type="EMBL" id="WOTB01000012">
    <property type="protein sequence ID" value="NHN85028.1"/>
    <property type="molecule type" value="Genomic_DNA"/>
</dbReference>
<sequence length="173" mass="18534">MKRSLMAMVPLAALALGAVALEGTGTSALAHPPMPGPGPEGFGHGGPGGPGFGMPMLEGLDLTKKQKDAVHQVFRQSHDGMKDLHKQEKALHDQVVALLLTPGKIDSAQLQSLTQQQAALEAKKEADRMDVAVKIHDILTADQLTKAKERHDKISALLDQLHEIEHPQGKDED</sequence>
<comment type="caution">
    <text evidence="2">The sequence shown here is derived from an EMBL/GenBank/DDBJ whole genome shotgun (WGS) entry which is preliminary data.</text>
</comment>
<evidence type="ECO:0000313" key="2">
    <source>
        <dbReference type="EMBL" id="NHN85028.1"/>
    </source>
</evidence>
<feature type="chain" id="PRO_5045774801" evidence="1">
    <location>
        <begin position="21"/>
        <end position="173"/>
    </location>
</feature>
<keyword evidence="3" id="KW-1185">Reference proteome</keyword>
<dbReference type="InterPro" id="IPR025961">
    <property type="entry name" value="Metal_resist"/>
</dbReference>
<accession>A0ABX0JNN4</accession>
<feature type="signal peptide" evidence="1">
    <location>
        <begin position="1"/>
        <end position="20"/>
    </location>
</feature>
<gene>
    <name evidence="2" type="ORF">GOB93_10290</name>
</gene>
<dbReference type="Proteomes" id="UP000635278">
    <property type="component" value="Unassembled WGS sequence"/>
</dbReference>
<dbReference type="Pfam" id="PF13801">
    <property type="entry name" value="Metal_resist"/>
    <property type="match status" value="1"/>
</dbReference>
<evidence type="ECO:0000313" key="3">
    <source>
        <dbReference type="Proteomes" id="UP000635278"/>
    </source>
</evidence>
<dbReference type="PANTHER" id="PTHR38102:SF1">
    <property type="entry name" value="PERIPLASMIC CHAPERONE SPY"/>
    <property type="match status" value="1"/>
</dbReference>
<dbReference type="RefSeq" id="WP_173583425.1">
    <property type="nucleotide sequence ID" value="NZ_WOTB01000012.1"/>
</dbReference>
<organism evidence="2 3">
    <name type="scientific">Acetobacter musti</name>
    <dbReference type="NCBI Taxonomy" id="864732"/>
    <lineage>
        <taxon>Bacteria</taxon>
        <taxon>Pseudomonadati</taxon>
        <taxon>Pseudomonadota</taxon>
        <taxon>Alphaproteobacteria</taxon>
        <taxon>Acetobacterales</taxon>
        <taxon>Acetobacteraceae</taxon>
        <taxon>Acetobacter</taxon>
    </lineage>
</organism>
<keyword evidence="1" id="KW-0732">Signal</keyword>
<proteinExistence type="predicted"/>
<dbReference type="InterPro" id="IPR052211">
    <property type="entry name" value="Cpx_auxiliary_protein"/>
</dbReference>
<dbReference type="PANTHER" id="PTHR38102">
    <property type="entry name" value="PERIPLASMIC CHAPERONE SPY"/>
    <property type="match status" value="1"/>
</dbReference>
<protein>
    <submittedName>
        <fullName evidence="2">Periplasmic heavy metal sensor</fullName>
    </submittedName>
</protein>
<reference evidence="2 3" key="1">
    <citation type="journal article" date="2020" name="Int. J. Syst. Evol. Microbiol.">
        <title>Novel acetic acid bacteria from cider fermentations: Acetobacter conturbans sp. nov. and Acetobacter fallax sp. nov.</title>
        <authorList>
            <person name="Sombolestani A.S."/>
            <person name="Cleenwerck I."/>
            <person name="Cnockaert M."/>
            <person name="Borremans W."/>
            <person name="Wieme A.D."/>
            <person name="De Vuyst L."/>
            <person name="Vandamme P."/>
        </authorList>
    </citation>
    <scope>NUCLEOTIDE SEQUENCE [LARGE SCALE GENOMIC DNA]</scope>
    <source>
        <strain evidence="2 3">LMG 30640</strain>
    </source>
</reference>